<comment type="caution">
    <text evidence="1">The sequence shown here is derived from an EMBL/GenBank/DDBJ whole genome shotgun (WGS) entry which is preliminary data.</text>
</comment>
<evidence type="ECO:0008006" key="3">
    <source>
        <dbReference type="Google" id="ProtNLM"/>
    </source>
</evidence>
<evidence type="ECO:0000313" key="2">
    <source>
        <dbReference type="Proteomes" id="UP001396334"/>
    </source>
</evidence>
<reference evidence="1 2" key="1">
    <citation type="journal article" date="2024" name="G3 (Bethesda)">
        <title>Genome assembly of Hibiscus sabdariffa L. provides insights into metabolisms of medicinal natural products.</title>
        <authorList>
            <person name="Kim T."/>
        </authorList>
    </citation>
    <scope>NUCLEOTIDE SEQUENCE [LARGE SCALE GENOMIC DNA]</scope>
    <source>
        <strain evidence="1">TK-2024</strain>
        <tissue evidence="1">Old leaves</tissue>
    </source>
</reference>
<gene>
    <name evidence="1" type="ORF">V6N11_042131</name>
</gene>
<dbReference type="Proteomes" id="UP001396334">
    <property type="component" value="Unassembled WGS sequence"/>
</dbReference>
<protein>
    <recommendedName>
        <fullName evidence="3">Protein kinase domain-containing protein</fullName>
    </recommendedName>
</protein>
<keyword evidence="2" id="KW-1185">Reference proteome</keyword>
<sequence length="105" mass="12093">MPLLRRASKTVIVSYLRKGCHRRIIRKDIKPANVFCLPRTSTLRCVIPNPPEFFVHGLVNEMNRRLCSRSRALELITGMQALDSPASRVFPMIQLHHTNSCRQIL</sequence>
<accession>A0ABR2QW38</accession>
<proteinExistence type="predicted"/>
<dbReference type="EMBL" id="JBBPBN010000030">
    <property type="protein sequence ID" value="KAK9004671.1"/>
    <property type="molecule type" value="Genomic_DNA"/>
</dbReference>
<organism evidence="1 2">
    <name type="scientific">Hibiscus sabdariffa</name>
    <name type="common">roselle</name>
    <dbReference type="NCBI Taxonomy" id="183260"/>
    <lineage>
        <taxon>Eukaryota</taxon>
        <taxon>Viridiplantae</taxon>
        <taxon>Streptophyta</taxon>
        <taxon>Embryophyta</taxon>
        <taxon>Tracheophyta</taxon>
        <taxon>Spermatophyta</taxon>
        <taxon>Magnoliopsida</taxon>
        <taxon>eudicotyledons</taxon>
        <taxon>Gunneridae</taxon>
        <taxon>Pentapetalae</taxon>
        <taxon>rosids</taxon>
        <taxon>malvids</taxon>
        <taxon>Malvales</taxon>
        <taxon>Malvaceae</taxon>
        <taxon>Malvoideae</taxon>
        <taxon>Hibiscus</taxon>
    </lineage>
</organism>
<evidence type="ECO:0000313" key="1">
    <source>
        <dbReference type="EMBL" id="KAK9004671.1"/>
    </source>
</evidence>
<name>A0ABR2QW38_9ROSI</name>